<dbReference type="InterPro" id="IPR050109">
    <property type="entry name" value="HTH-type_TetR-like_transc_reg"/>
</dbReference>
<evidence type="ECO:0000313" key="8">
    <source>
        <dbReference type="Proteomes" id="UP001501586"/>
    </source>
</evidence>
<reference evidence="8" key="1">
    <citation type="journal article" date="2019" name="Int. J. Syst. Evol. Microbiol.">
        <title>The Global Catalogue of Microorganisms (GCM) 10K type strain sequencing project: providing services to taxonomists for standard genome sequencing and annotation.</title>
        <authorList>
            <consortium name="The Broad Institute Genomics Platform"/>
            <consortium name="The Broad Institute Genome Sequencing Center for Infectious Disease"/>
            <person name="Wu L."/>
            <person name="Ma J."/>
        </authorList>
    </citation>
    <scope>NUCLEOTIDE SEQUENCE [LARGE SCALE GENOMIC DNA]</scope>
    <source>
        <strain evidence="8">JCM 17458</strain>
    </source>
</reference>
<name>A0ABP8ENA6_9MICO</name>
<proteinExistence type="predicted"/>
<dbReference type="SUPFAM" id="SSF46689">
    <property type="entry name" value="Homeodomain-like"/>
    <property type="match status" value="1"/>
</dbReference>
<dbReference type="SUPFAM" id="SSF48498">
    <property type="entry name" value="Tetracyclin repressor-like, C-terminal domain"/>
    <property type="match status" value="1"/>
</dbReference>
<dbReference type="InterPro" id="IPR009057">
    <property type="entry name" value="Homeodomain-like_sf"/>
</dbReference>
<dbReference type="InterPro" id="IPR001647">
    <property type="entry name" value="HTH_TetR"/>
</dbReference>
<evidence type="ECO:0000313" key="7">
    <source>
        <dbReference type="EMBL" id="GAA4285413.1"/>
    </source>
</evidence>
<keyword evidence="3" id="KW-0804">Transcription</keyword>
<protein>
    <recommendedName>
        <fullName evidence="6">HTH tetR-type domain-containing protein</fullName>
    </recommendedName>
</protein>
<dbReference type="EMBL" id="BAABAZ010000012">
    <property type="protein sequence ID" value="GAA4285413.1"/>
    <property type="molecule type" value="Genomic_DNA"/>
</dbReference>
<organism evidence="7 8">
    <name type="scientific">Brevibacterium daeguense</name>
    <dbReference type="NCBI Taxonomy" id="909936"/>
    <lineage>
        <taxon>Bacteria</taxon>
        <taxon>Bacillati</taxon>
        <taxon>Actinomycetota</taxon>
        <taxon>Actinomycetes</taxon>
        <taxon>Micrococcales</taxon>
        <taxon>Brevibacteriaceae</taxon>
        <taxon>Brevibacterium</taxon>
    </lineage>
</organism>
<dbReference type="Proteomes" id="UP001501586">
    <property type="component" value="Unassembled WGS sequence"/>
</dbReference>
<keyword evidence="1" id="KW-0805">Transcription regulation</keyword>
<keyword evidence="8" id="KW-1185">Reference proteome</keyword>
<evidence type="ECO:0000256" key="1">
    <source>
        <dbReference type="ARBA" id="ARBA00023015"/>
    </source>
</evidence>
<feature type="DNA-binding region" description="H-T-H motif" evidence="4">
    <location>
        <begin position="55"/>
        <end position="74"/>
    </location>
</feature>
<dbReference type="Gene3D" id="1.10.357.10">
    <property type="entry name" value="Tetracycline Repressor, domain 2"/>
    <property type="match status" value="1"/>
</dbReference>
<keyword evidence="2 4" id="KW-0238">DNA-binding</keyword>
<dbReference type="PROSITE" id="PS50977">
    <property type="entry name" value="HTH_TETR_2"/>
    <property type="match status" value="1"/>
</dbReference>
<feature type="domain" description="HTH tetR-type" evidence="6">
    <location>
        <begin position="32"/>
        <end position="92"/>
    </location>
</feature>
<evidence type="ECO:0000256" key="2">
    <source>
        <dbReference type="ARBA" id="ARBA00023125"/>
    </source>
</evidence>
<accession>A0ABP8ENA6</accession>
<evidence type="ECO:0000256" key="5">
    <source>
        <dbReference type="SAM" id="MobiDB-lite"/>
    </source>
</evidence>
<gene>
    <name evidence="7" type="ORF">GCM10022261_29440</name>
</gene>
<dbReference type="InterPro" id="IPR036271">
    <property type="entry name" value="Tet_transcr_reg_TetR-rel_C_sf"/>
</dbReference>
<feature type="region of interest" description="Disordered" evidence="5">
    <location>
        <begin position="205"/>
        <end position="236"/>
    </location>
</feature>
<comment type="caution">
    <text evidence="7">The sequence shown here is derived from an EMBL/GenBank/DDBJ whole genome shotgun (WGS) entry which is preliminary data.</text>
</comment>
<evidence type="ECO:0000259" key="6">
    <source>
        <dbReference type="PROSITE" id="PS50977"/>
    </source>
</evidence>
<dbReference type="PANTHER" id="PTHR30055:SF234">
    <property type="entry name" value="HTH-TYPE TRANSCRIPTIONAL REGULATOR BETI"/>
    <property type="match status" value="1"/>
</dbReference>
<dbReference type="PRINTS" id="PR00455">
    <property type="entry name" value="HTHTETR"/>
</dbReference>
<evidence type="ECO:0000256" key="3">
    <source>
        <dbReference type="ARBA" id="ARBA00023163"/>
    </source>
</evidence>
<dbReference type="PANTHER" id="PTHR30055">
    <property type="entry name" value="HTH-TYPE TRANSCRIPTIONAL REGULATOR RUTR"/>
    <property type="match status" value="1"/>
</dbReference>
<sequence>MAIEPLHSDSTAFGGGEAPTTTKGTVLSARGLRTRRRLLDAAEKVFAELGYPTASIVKITEEAGCGLGTFYLYFEGKQEIFNEVVVDLNRRVRHAMTEAARAKAAEGRIASERAGFKAFFRFTAEHPALYRIIRQAESASPEALRLHYSRIVDGYVAGLEQGQQAGEVHRMDPEVIAWALMGIGEIIGMRWVLWPDEQAWDGHLASSADVPSGRDSDRAAAGIPAGGDPTRAPVGVPDHVFDTMMEFIERALAPDPRTGQASERTEP</sequence>
<dbReference type="RefSeq" id="WP_236863253.1">
    <property type="nucleotide sequence ID" value="NZ_BAABAZ010000012.1"/>
</dbReference>
<feature type="region of interest" description="Disordered" evidence="5">
    <location>
        <begin position="1"/>
        <end position="25"/>
    </location>
</feature>
<evidence type="ECO:0000256" key="4">
    <source>
        <dbReference type="PROSITE-ProRule" id="PRU00335"/>
    </source>
</evidence>
<dbReference type="Pfam" id="PF00440">
    <property type="entry name" value="TetR_N"/>
    <property type="match status" value="1"/>
</dbReference>